<name>A0A174NHP5_FLAPL</name>
<reference evidence="1 2" key="1">
    <citation type="submission" date="2015-09" db="EMBL/GenBank/DDBJ databases">
        <authorList>
            <consortium name="Pathogen Informatics"/>
        </authorList>
    </citation>
    <scope>NUCLEOTIDE SEQUENCE [LARGE SCALE GENOMIC DNA]</scope>
    <source>
        <strain evidence="1 2">2789STDY5608854</strain>
    </source>
</reference>
<proteinExistence type="predicted"/>
<gene>
    <name evidence="1" type="ORF">ERS852411_03178</name>
</gene>
<protein>
    <submittedName>
        <fullName evidence="1">Uncharacterized protein</fullName>
    </submittedName>
</protein>
<dbReference type="Proteomes" id="UP000095746">
    <property type="component" value="Unassembled WGS sequence"/>
</dbReference>
<accession>A0A174NHP5</accession>
<evidence type="ECO:0000313" key="2">
    <source>
        <dbReference type="Proteomes" id="UP000095746"/>
    </source>
</evidence>
<sequence length="129" mass="14289">MSRVRTYWPSCQVEPKCPWMIHRSRFPAMAAPMLERTLGSGIQQSRMLIPWASQQSMTALTSSALWRSSHSAPRPISLTISPVFPSARYLIKIPLQVLRVQIPLSYHTFPAGQGRSAALPSLPGACIMG</sequence>
<evidence type="ECO:0000313" key="1">
    <source>
        <dbReference type="EMBL" id="CUP46781.1"/>
    </source>
</evidence>
<dbReference type="EMBL" id="CYZT01000368">
    <property type="protein sequence ID" value="CUP46781.1"/>
    <property type="molecule type" value="Genomic_DNA"/>
</dbReference>
<dbReference type="AlphaFoldDB" id="A0A174NHP5"/>
<organism evidence="1 2">
    <name type="scientific">Flavonifractor plautii</name>
    <name type="common">Fusobacterium plautii</name>
    <dbReference type="NCBI Taxonomy" id="292800"/>
    <lineage>
        <taxon>Bacteria</taxon>
        <taxon>Bacillati</taxon>
        <taxon>Bacillota</taxon>
        <taxon>Clostridia</taxon>
        <taxon>Eubacteriales</taxon>
        <taxon>Oscillospiraceae</taxon>
        <taxon>Flavonifractor</taxon>
    </lineage>
</organism>